<evidence type="ECO:0008006" key="4">
    <source>
        <dbReference type="Google" id="ProtNLM"/>
    </source>
</evidence>
<reference evidence="2 3" key="1">
    <citation type="journal article" date="2016" name="Nat. Commun.">
        <title>Thousands of microbial genomes shed light on interconnected biogeochemical processes in an aquifer system.</title>
        <authorList>
            <person name="Anantharaman K."/>
            <person name="Brown C.T."/>
            <person name="Hug L.A."/>
            <person name="Sharon I."/>
            <person name="Castelle C.J."/>
            <person name="Probst A.J."/>
            <person name="Thomas B.C."/>
            <person name="Singh A."/>
            <person name="Wilkins M.J."/>
            <person name="Karaoz U."/>
            <person name="Brodie E.L."/>
            <person name="Williams K.H."/>
            <person name="Hubbard S.S."/>
            <person name="Banfield J.F."/>
        </authorList>
    </citation>
    <scope>NUCLEOTIDE SEQUENCE [LARGE SCALE GENOMIC DNA]</scope>
</reference>
<dbReference type="AlphaFoldDB" id="A0A1G2DEB1"/>
<name>A0A1G2DEB1_9BACT</name>
<evidence type="ECO:0000313" key="3">
    <source>
        <dbReference type="Proteomes" id="UP000178534"/>
    </source>
</evidence>
<feature type="transmembrane region" description="Helical" evidence="1">
    <location>
        <begin position="7"/>
        <end position="26"/>
    </location>
</feature>
<keyword evidence="1" id="KW-0812">Transmembrane</keyword>
<comment type="caution">
    <text evidence="2">The sequence shown here is derived from an EMBL/GenBank/DDBJ whole genome shotgun (WGS) entry which is preliminary data.</text>
</comment>
<proteinExistence type="predicted"/>
<dbReference type="InterPro" id="IPR038695">
    <property type="entry name" value="Saro_0823-like_sf"/>
</dbReference>
<keyword evidence="1" id="KW-1133">Transmembrane helix</keyword>
<organism evidence="2 3">
    <name type="scientific">Candidatus Lloydbacteria bacterium RIFCSPLOWO2_01_FULL_50_20</name>
    <dbReference type="NCBI Taxonomy" id="1798665"/>
    <lineage>
        <taxon>Bacteria</taxon>
        <taxon>Candidatus Lloydiibacteriota</taxon>
    </lineage>
</organism>
<dbReference type="Proteomes" id="UP000178534">
    <property type="component" value="Unassembled WGS sequence"/>
</dbReference>
<accession>A0A1G2DEB1</accession>
<dbReference type="Pfam" id="PF02643">
    <property type="entry name" value="DUF192"/>
    <property type="match status" value="1"/>
</dbReference>
<sequence length="157" mass="17903">MYKFPAKILFYCFVVFVGVTMLAYWVHYRVVTPPETDLSRSHVTIGGATIFADVAVTEEERQIGLSGRQSLPEGAGMLFIFERPDRWTFWMPNMRFAIDIVWIDADRRIVSIAHRVPPESYPTTYSPSAPALYVLEVPSGTAERYGWKTGDMVMITK</sequence>
<evidence type="ECO:0000256" key="1">
    <source>
        <dbReference type="SAM" id="Phobius"/>
    </source>
</evidence>
<keyword evidence="1" id="KW-0472">Membrane</keyword>
<dbReference type="Gene3D" id="2.60.120.1140">
    <property type="entry name" value="Protein of unknown function DUF192"/>
    <property type="match status" value="1"/>
</dbReference>
<gene>
    <name evidence="2" type="ORF">A2942_01765</name>
</gene>
<dbReference type="InterPro" id="IPR003795">
    <property type="entry name" value="DUF192"/>
</dbReference>
<dbReference type="PANTHER" id="PTHR37953">
    <property type="entry name" value="UPF0127 PROTEIN MJ1496"/>
    <property type="match status" value="1"/>
</dbReference>
<dbReference type="EMBL" id="MHLP01000030">
    <property type="protein sequence ID" value="OGZ11987.1"/>
    <property type="molecule type" value="Genomic_DNA"/>
</dbReference>
<protein>
    <recommendedName>
        <fullName evidence="4">DUF192 domain-containing protein</fullName>
    </recommendedName>
</protein>
<dbReference type="PANTHER" id="PTHR37953:SF1">
    <property type="entry name" value="UPF0127 PROTEIN MJ1496"/>
    <property type="match status" value="1"/>
</dbReference>
<evidence type="ECO:0000313" key="2">
    <source>
        <dbReference type="EMBL" id="OGZ11987.1"/>
    </source>
</evidence>